<evidence type="ECO:0000313" key="3">
    <source>
        <dbReference type="Proteomes" id="UP000694563"/>
    </source>
</evidence>
<feature type="region of interest" description="Disordered" evidence="1">
    <location>
        <begin position="1"/>
        <end position="86"/>
    </location>
</feature>
<reference evidence="2" key="2">
    <citation type="submission" date="2025-08" db="UniProtKB">
        <authorList>
            <consortium name="Ensembl"/>
        </authorList>
    </citation>
    <scope>IDENTIFICATION</scope>
</reference>
<reference evidence="2" key="1">
    <citation type="submission" date="2020-10" db="EMBL/GenBank/DDBJ databases">
        <title>Catharus ustulatus (Swainson's thrush) genome, bCatUst1, primary haplotype v2.</title>
        <authorList>
            <person name="Delmore K."/>
            <person name="Vafadar M."/>
            <person name="Formenti G."/>
            <person name="Chow W."/>
            <person name="Pelan S."/>
            <person name="Howe K."/>
            <person name="Rhie A."/>
            <person name="Mountcastle J."/>
            <person name="Haase B."/>
            <person name="Fedrigo O."/>
            <person name="Jarvis E.D."/>
        </authorList>
    </citation>
    <scope>NUCLEOTIDE SEQUENCE [LARGE SCALE GENOMIC DNA]</scope>
</reference>
<evidence type="ECO:0000313" key="2">
    <source>
        <dbReference type="Ensembl" id="ENSCUSP00005005395.1"/>
    </source>
</evidence>
<sequence>MSKDTLQPESVEGHSQKEPGLDMGGQGPRARSGAVTTLHHSINSRKHWGSNRPPGPSSTTQGVPTCPAKPPAAAHKCPKSLKWGKPQPALLRELPLREHRGTAQPANPKSKVLHFTSGAPGPINPAVREKP</sequence>
<dbReference type="Ensembl" id="ENSCUST00005005609.1">
    <property type="protein sequence ID" value="ENSCUSP00005005395.1"/>
    <property type="gene ID" value="ENSCUSG00005003426.1"/>
</dbReference>
<keyword evidence="3" id="KW-1185">Reference proteome</keyword>
<protein>
    <submittedName>
        <fullName evidence="2">Uncharacterized protein</fullName>
    </submittedName>
</protein>
<reference evidence="2" key="3">
    <citation type="submission" date="2025-09" db="UniProtKB">
        <authorList>
            <consortium name="Ensembl"/>
        </authorList>
    </citation>
    <scope>IDENTIFICATION</scope>
</reference>
<evidence type="ECO:0000256" key="1">
    <source>
        <dbReference type="SAM" id="MobiDB-lite"/>
    </source>
</evidence>
<feature type="compositionally biased region" description="Basic and acidic residues" evidence="1">
    <location>
        <begin position="11"/>
        <end position="20"/>
    </location>
</feature>
<dbReference type="AlphaFoldDB" id="A0A8C3TZY8"/>
<name>A0A8C3TZY8_CATUS</name>
<dbReference type="Proteomes" id="UP000694563">
    <property type="component" value="Chromosome 15"/>
</dbReference>
<feature type="region of interest" description="Disordered" evidence="1">
    <location>
        <begin position="98"/>
        <end position="131"/>
    </location>
</feature>
<accession>A0A8C3TZY8</accession>
<organism evidence="2 3">
    <name type="scientific">Catharus ustulatus</name>
    <name type="common">Russet-backed thrush</name>
    <name type="synonym">Hylocichla ustulatus</name>
    <dbReference type="NCBI Taxonomy" id="91951"/>
    <lineage>
        <taxon>Eukaryota</taxon>
        <taxon>Metazoa</taxon>
        <taxon>Chordata</taxon>
        <taxon>Craniata</taxon>
        <taxon>Vertebrata</taxon>
        <taxon>Euteleostomi</taxon>
        <taxon>Archelosauria</taxon>
        <taxon>Archosauria</taxon>
        <taxon>Dinosauria</taxon>
        <taxon>Saurischia</taxon>
        <taxon>Theropoda</taxon>
        <taxon>Coelurosauria</taxon>
        <taxon>Aves</taxon>
        <taxon>Neognathae</taxon>
        <taxon>Neoaves</taxon>
        <taxon>Telluraves</taxon>
        <taxon>Australaves</taxon>
        <taxon>Passeriformes</taxon>
        <taxon>Turdidae</taxon>
        <taxon>Catharus</taxon>
    </lineage>
</organism>
<proteinExistence type="predicted"/>